<dbReference type="GO" id="GO:0015078">
    <property type="term" value="F:proton transmembrane transporter activity"/>
    <property type="evidence" value="ECO:0007669"/>
    <property type="project" value="InterPro"/>
</dbReference>
<evidence type="ECO:0000256" key="13">
    <source>
        <dbReference type="ARBA" id="ARBA00064647"/>
    </source>
</evidence>
<comment type="similarity">
    <text evidence="2 14">Belongs to the ATPase protein 8 family.</text>
</comment>
<proteinExistence type="inferred from homology"/>
<dbReference type="Pfam" id="PF00895">
    <property type="entry name" value="ATP-synt_8"/>
    <property type="match status" value="1"/>
</dbReference>
<evidence type="ECO:0000256" key="10">
    <source>
        <dbReference type="ARBA" id="ARBA00023136"/>
    </source>
</evidence>
<evidence type="ECO:0000256" key="1">
    <source>
        <dbReference type="ARBA" id="ARBA00004304"/>
    </source>
</evidence>
<keyword evidence="10" id="KW-0472">Membrane</keyword>
<keyword evidence="5 14" id="KW-0812">Transmembrane</keyword>
<geneLocation type="mitochondrion" evidence="15"/>
<keyword evidence="11" id="KW-0066">ATP synthesis</keyword>
<keyword evidence="6 14" id="KW-0375">Hydrogen ion transport</keyword>
<keyword evidence="9 14" id="KW-0496">Mitochondrion</keyword>
<keyword evidence="4 14" id="KW-0138">CF(0)</keyword>
<name>A0A125SX60_9TELE</name>
<evidence type="ECO:0000313" key="15">
    <source>
        <dbReference type="EMBL" id="BAU46291.1"/>
    </source>
</evidence>
<reference evidence="15" key="1">
    <citation type="submission" date="2013-09" db="EMBL/GenBank/DDBJ databases">
        <title>whole mitogenome of fishes.</title>
        <authorList>
            <person name="Miya M."/>
        </authorList>
    </citation>
    <scope>NUCLEOTIDE SEQUENCE</scope>
</reference>
<comment type="function">
    <text evidence="12">Subunit 8, of the mitochondrial membrane ATP synthase complex (F(1)F(0) ATP synthase or Complex V) that produces ATP from ADP in the presence of a proton gradient across the membrane which is generated by electron transport complexes of the respiratory chain. ATP synthase complex consist of a soluble F(1) head domain - the catalytic core - and a membrane F(1) domain - the membrane proton channel. These two domains are linked by a central stalk rotating inside the F(1) region and a stationary peripheral stalk. During catalysis, ATP synthesis in the catalytic domain of F(1) is coupled via a rotary mechanism of the central stalk subunits to proton translocation. In vivo, can only synthesize ATP although its ATP hydrolase activity can be activated artificially in vitro. Part of the complex F(0) domain.</text>
</comment>
<evidence type="ECO:0000256" key="5">
    <source>
        <dbReference type="ARBA" id="ARBA00022692"/>
    </source>
</evidence>
<dbReference type="AlphaFoldDB" id="A0A125SX60"/>
<dbReference type="GO" id="GO:0031966">
    <property type="term" value="C:mitochondrial membrane"/>
    <property type="evidence" value="ECO:0007669"/>
    <property type="project" value="UniProtKB-SubCell"/>
</dbReference>
<gene>
    <name evidence="15" type="primary">ATPase 8</name>
</gene>
<evidence type="ECO:0000256" key="3">
    <source>
        <dbReference type="ARBA" id="ARBA00022448"/>
    </source>
</evidence>
<organism evidence="15">
    <name type="scientific">Pethia gelius</name>
    <name type="common">golden barb</name>
    <dbReference type="NCBI Taxonomy" id="496989"/>
    <lineage>
        <taxon>Eukaryota</taxon>
        <taxon>Metazoa</taxon>
        <taxon>Chordata</taxon>
        <taxon>Craniata</taxon>
        <taxon>Vertebrata</taxon>
        <taxon>Euteleostomi</taxon>
        <taxon>Actinopterygii</taxon>
        <taxon>Neopterygii</taxon>
        <taxon>Teleostei</taxon>
        <taxon>Ostariophysi</taxon>
        <taxon>Cypriniformes</taxon>
        <taxon>Cyprinidae</taxon>
        <taxon>Smiliogastrinae</taxon>
        <taxon>Pethia</taxon>
    </lineage>
</organism>
<evidence type="ECO:0000256" key="8">
    <source>
        <dbReference type="ARBA" id="ARBA00023065"/>
    </source>
</evidence>
<accession>A0A125SX60</accession>
<protein>
    <recommendedName>
        <fullName evidence="14">ATP synthase complex subunit 8</fullName>
    </recommendedName>
</protein>
<dbReference type="GO" id="GO:0015986">
    <property type="term" value="P:proton motive force-driven ATP synthesis"/>
    <property type="evidence" value="ECO:0007669"/>
    <property type="project" value="InterPro"/>
</dbReference>
<comment type="subunit">
    <text evidence="13">Component of the ATP synthase complex composed at least of ATP5F1A/subunit alpha, ATP5F1B/subunit beta, ATP5MC1/subunit c (homooctomer), MT-ATP6/subunit a, MT-ATP8/subunit 8, ATP5ME/subunit e, ATP5MF/subunit f, ATP5MG/subunit g, ATP5MK/subunit k, ATP5MJ/subunit j, ATP5F1C/subunit gamma, ATP5F1D/subunit delta, ATP5F1E/subunit epsilon, ATP5PF/subunit F6, ATP5PB/subunit b, ATP5PD/subunit d, ATP5PO/subunit OSCP. ATP synthase complex consists of a soluble F(1) head domain (subunits alpha(3) and beta(3)) - the catalytic core - and a membrane F(0) domain - the membrane proton channel (subunits c, a, 8, e, f, g, k and j). These two domains are linked by a central stalk (subunits gamma, delta, and epsilon) rotating inside the F1 region and a stationary peripheral stalk (subunits F6, b, d, and OSCP).</text>
</comment>
<dbReference type="GO" id="GO:0045259">
    <property type="term" value="C:proton-transporting ATP synthase complex"/>
    <property type="evidence" value="ECO:0007669"/>
    <property type="project" value="UniProtKB-KW"/>
</dbReference>
<dbReference type="InterPro" id="IPR001421">
    <property type="entry name" value="ATP8_metazoa"/>
</dbReference>
<keyword evidence="7" id="KW-1133">Transmembrane helix</keyword>
<dbReference type="InterPro" id="IPR050635">
    <property type="entry name" value="ATPase_protein_8"/>
</dbReference>
<sequence>MPQLNTNPWFTILFTAWFVFVTVVPAKIASYSQPENISATATHMWEMDPWQWLW</sequence>
<evidence type="ECO:0000256" key="14">
    <source>
        <dbReference type="RuleBase" id="RU003661"/>
    </source>
</evidence>
<evidence type="ECO:0000256" key="6">
    <source>
        <dbReference type="ARBA" id="ARBA00022781"/>
    </source>
</evidence>
<dbReference type="PANTHER" id="PTHR39937">
    <property type="entry name" value="ATP SYNTHASE PROTEIN 8"/>
    <property type="match status" value="1"/>
</dbReference>
<comment type="subcellular location">
    <subcellularLocation>
        <location evidence="1 14">Mitochondrion membrane</location>
        <topology evidence="1 14">Single-pass membrane protein</topology>
    </subcellularLocation>
</comment>
<evidence type="ECO:0000256" key="12">
    <source>
        <dbReference type="ARBA" id="ARBA00053067"/>
    </source>
</evidence>
<evidence type="ECO:0000256" key="7">
    <source>
        <dbReference type="ARBA" id="ARBA00022989"/>
    </source>
</evidence>
<keyword evidence="8 14" id="KW-0406">Ion transport</keyword>
<dbReference type="PANTHER" id="PTHR39937:SF1">
    <property type="entry name" value="ATP SYNTHASE PROTEIN 8"/>
    <property type="match status" value="1"/>
</dbReference>
<evidence type="ECO:0000256" key="11">
    <source>
        <dbReference type="ARBA" id="ARBA00023310"/>
    </source>
</evidence>
<evidence type="ECO:0000256" key="9">
    <source>
        <dbReference type="ARBA" id="ARBA00023128"/>
    </source>
</evidence>
<evidence type="ECO:0000256" key="2">
    <source>
        <dbReference type="ARBA" id="ARBA00008892"/>
    </source>
</evidence>
<keyword evidence="3 14" id="KW-0813">Transport</keyword>
<evidence type="ECO:0000256" key="4">
    <source>
        <dbReference type="ARBA" id="ARBA00022547"/>
    </source>
</evidence>
<dbReference type="EMBL" id="AP013336">
    <property type="protein sequence ID" value="BAU46291.1"/>
    <property type="molecule type" value="Genomic_DNA"/>
</dbReference>